<accession>A0A8J8SGX1</accession>
<evidence type="ECO:0000313" key="4">
    <source>
        <dbReference type="Proteomes" id="UP000683246"/>
    </source>
</evidence>
<dbReference type="Proteomes" id="UP000683246">
    <property type="component" value="Chromosome"/>
</dbReference>
<sequence length="439" mass="48852">MVAVVTKSMQAVTGMGSQKKTQNNSSPKESFNQVLNQQTGQSAKEPDVKKTSSNMKKSSGKIVKQPEQKPIADETTKVELSGLEKDIIQEVTQMLGITEDELQQVLAQLNMTIFDLLIPEKLNMFLTSLYDVDDTIQLLTLPESSQIKELKTKLGQMMKALNIDLEEVKDFIEKQAVNQETTENKTVVTQEAKPLPEQEAVTKNESSENTSQVDITITDNRTEKEVSSTTEVVMTEGDKAETTTDVNPEQGKPENNDLFNIPVNNQTVQKVEVIEQGGVREVVTYNMHTEDIMEQIVSSVKVNLSDDTNEMLIQLRPEHLGKLAFSLTSEQGVITANFMADNPAVKELIEANLAQLRLSLQEQGITIDKLEVVVTDNQLMGDQQENEQFANNQEKKKRAAKMMSINQLQSDEDLEDSPVVDTSTSVDSMETSSVIDYSV</sequence>
<feature type="domain" description="Flagellar hook-length control protein-like C-terminal" evidence="2">
    <location>
        <begin position="299"/>
        <end position="377"/>
    </location>
</feature>
<reference evidence="3" key="1">
    <citation type="submission" date="2020-07" db="EMBL/GenBank/DDBJ databases">
        <title>Vallitalea pronyensis genome.</title>
        <authorList>
            <person name="Postec A."/>
        </authorList>
    </citation>
    <scope>NUCLEOTIDE SEQUENCE</scope>
    <source>
        <strain evidence="3">FatNI3</strain>
    </source>
</reference>
<dbReference type="KEGG" id="vpy:HZI73_13435"/>
<feature type="compositionally biased region" description="Basic and acidic residues" evidence="1">
    <location>
        <begin position="64"/>
        <end position="76"/>
    </location>
</feature>
<proteinExistence type="predicted"/>
<feature type="compositionally biased region" description="Low complexity" evidence="1">
    <location>
        <begin position="419"/>
        <end position="432"/>
    </location>
</feature>
<keyword evidence="4" id="KW-1185">Reference proteome</keyword>
<keyword evidence="3" id="KW-0966">Cell projection</keyword>
<feature type="region of interest" description="Disordered" evidence="1">
    <location>
        <begin position="407"/>
        <end position="432"/>
    </location>
</feature>
<dbReference type="InterPro" id="IPR038610">
    <property type="entry name" value="FliK-like_C_sf"/>
</dbReference>
<dbReference type="EMBL" id="CP058649">
    <property type="protein sequence ID" value="QUI23230.1"/>
    <property type="molecule type" value="Genomic_DNA"/>
</dbReference>
<dbReference type="AlphaFoldDB" id="A0A8J8SGX1"/>
<evidence type="ECO:0000259" key="2">
    <source>
        <dbReference type="Pfam" id="PF02120"/>
    </source>
</evidence>
<evidence type="ECO:0000256" key="1">
    <source>
        <dbReference type="SAM" id="MobiDB-lite"/>
    </source>
</evidence>
<dbReference type="CDD" id="cd17470">
    <property type="entry name" value="T3SS_Flik_C"/>
    <property type="match status" value="1"/>
</dbReference>
<organism evidence="3 4">
    <name type="scientific">Vallitalea pronyensis</name>
    <dbReference type="NCBI Taxonomy" id="1348613"/>
    <lineage>
        <taxon>Bacteria</taxon>
        <taxon>Bacillati</taxon>
        <taxon>Bacillota</taxon>
        <taxon>Clostridia</taxon>
        <taxon>Lachnospirales</taxon>
        <taxon>Vallitaleaceae</taxon>
        <taxon>Vallitalea</taxon>
    </lineage>
</organism>
<name>A0A8J8SGX1_9FIRM</name>
<protein>
    <submittedName>
        <fullName evidence="3">Flagellar hook-length control protein FliK</fullName>
    </submittedName>
</protein>
<feature type="region of interest" description="Disordered" evidence="1">
    <location>
        <begin position="1"/>
        <end position="76"/>
    </location>
</feature>
<dbReference type="Pfam" id="PF02120">
    <property type="entry name" value="Flg_hook"/>
    <property type="match status" value="1"/>
</dbReference>
<dbReference type="Gene3D" id="3.30.750.140">
    <property type="match status" value="1"/>
</dbReference>
<gene>
    <name evidence="3" type="ORF">HZI73_13435</name>
</gene>
<dbReference type="InterPro" id="IPR021136">
    <property type="entry name" value="Flagellar_hook_control-like_C"/>
</dbReference>
<feature type="compositionally biased region" description="Polar residues" evidence="1">
    <location>
        <begin position="7"/>
        <end position="42"/>
    </location>
</feature>
<evidence type="ECO:0000313" key="3">
    <source>
        <dbReference type="EMBL" id="QUI23230.1"/>
    </source>
</evidence>
<feature type="region of interest" description="Disordered" evidence="1">
    <location>
        <begin position="237"/>
        <end position="259"/>
    </location>
</feature>
<keyword evidence="3" id="KW-0969">Cilium</keyword>
<keyword evidence="3" id="KW-0282">Flagellum</keyword>
<dbReference type="RefSeq" id="WP_212693909.1">
    <property type="nucleotide sequence ID" value="NZ_CP058649.1"/>
</dbReference>